<protein>
    <submittedName>
        <fullName evidence="2">TfuA-like protein</fullName>
    </submittedName>
</protein>
<sequence>MTARYLFAGPSLPDAADLLAVDGITVLPPVAAGDLLALAPSRGDVIGIVDGYFRQTRAVRHKEILALLQDGVAVLGAASMGALRAAELDTFGMRGVGRVYRDYKQGVLTADDEVALLHGSADEGYRPVTEALVNIRATLRLCVREGLLDESTADHLAATLASRPYRLRSYPELIRLVRDGGASTATVEAIRDLCATRAVNLKRQDALRLVDEMRTLDDDRPDVGSSSVEPTVYLHRWQLGARTIDTGDGPTPAMSILRICQLFADDYPDFYQKLVFGYLVRECASECGTRPTETSLDGALEHARHRDVIPDLPAARTADLSFLDMWLTPDERAQRPLEHQLGTFLVRSFQLAPATPADGLALDALRGRPIVPAAVTLVNAAKAVNDHAQKTASAFDIHTLSADRILTHLGERWGAEPGTLELHALDRGIGSRDVLVAAARPYYLLARYNPDLMDLRLGRADAPPAEPEPE</sequence>
<feature type="domain" description="TfuA-like core" evidence="1">
    <location>
        <begin position="50"/>
        <end position="169"/>
    </location>
</feature>
<evidence type="ECO:0000259" key="1">
    <source>
        <dbReference type="Pfam" id="PF07812"/>
    </source>
</evidence>
<organism evidence="2 3">
    <name type="scientific">Actinomadura fibrosa</name>
    <dbReference type="NCBI Taxonomy" id="111802"/>
    <lineage>
        <taxon>Bacteria</taxon>
        <taxon>Bacillati</taxon>
        <taxon>Actinomycetota</taxon>
        <taxon>Actinomycetes</taxon>
        <taxon>Streptosporangiales</taxon>
        <taxon>Thermomonosporaceae</taxon>
        <taxon>Actinomadura</taxon>
    </lineage>
</organism>
<dbReference type="RefSeq" id="WP_378323509.1">
    <property type="nucleotide sequence ID" value="NZ_JBHTGP010000012.1"/>
</dbReference>
<name>A0ABW2XNI4_9ACTN</name>
<evidence type="ECO:0000313" key="3">
    <source>
        <dbReference type="Proteomes" id="UP001597063"/>
    </source>
</evidence>
<dbReference type="Proteomes" id="UP001597063">
    <property type="component" value="Unassembled WGS sequence"/>
</dbReference>
<keyword evidence="3" id="KW-1185">Reference proteome</keyword>
<reference evidence="3" key="1">
    <citation type="journal article" date="2019" name="Int. J. Syst. Evol. Microbiol.">
        <title>The Global Catalogue of Microorganisms (GCM) 10K type strain sequencing project: providing services to taxonomists for standard genome sequencing and annotation.</title>
        <authorList>
            <consortium name="The Broad Institute Genomics Platform"/>
            <consortium name="The Broad Institute Genome Sequencing Center for Infectious Disease"/>
            <person name="Wu L."/>
            <person name="Ma J."/>
        </authorList>
    </citation>
    <scope>NUCLEOTIDE SEQUENCE [LARGE SCALE GENOMIC DNA]</scope>
    <source>
        <strain evidence="3">JCM 9371</strain>
    </source>
</reference>
<accession>A0ABW2XNI4</accession>
<dbReference type="InterPro" id="IPR012924">
    <property type="entry name" value="TfuA_core"/>
</dbReference>
<proteinExistence type="predicted"/>
<evidence type="ECO:0000313" key="2">
    <source>
        <dbReference type="EMBL" id="MFD0687215.1"/>
    </source>
</evidence>
<gene>
    <name evidence="2" type="ORF">ACFQZM_22135</name>
</gene>
<dbReference type="EMBL" id="JBHTGP010000012">
    <property type="protein sequence ID" value="MFD0687215.1"/>
    <property type="molecule type" value="Genomic_DNA"/>
</dbReference>
<comment type="caution">
    <text evidence="2">The sequence shown here is derived from an EMBL/GenBank/DDBJ whole genome shotgun (WGS) entry which is preliminary data.</text>
</comment>
<dbReference type="Pfam" id="PF07812">
    <property type="entry name" value="TfuA"/>
    <property type="match status" value="1"/>
</dbReference>